<proteinExistence type="predicted"/>
<gene>
    <name evidence="1" type="ORF">SSPO_004210</name>
</gene>
<accession>A0A499UAM6</accession>
<organism evidence="1 2">
    <name type="scientific">Streptomyces antimycoticus</name>
    <dbReference type="NCBI Taxonomy" id="68175"/>
    <lineage>
        <taxon>Bacteria</taxon>
        <taxon>Bacillati</taxon>
        <taxon>Actinomycetota</taxon>
        <taxon>Actinomycetes</taxon>
        <taxon>Kitasatosporales</taxon>
        <taxon>Streptomycetaceae</taxon>
        <taxon>Streptomyces</taxon>
        <taxon>Streptomyces violaceusniger group</taxon>
    </lineage>
</organism>
<dbReference type="EMBL" id="AP019620">
    <property type="protein sequence ID" value="BBJ37703.1"/>
    <property type="molecule type" value="Genomic_DNA"/>
</dbReference>
<reference evidence="1 2" key="1">
    <citation type="journal article" date="2020" name="Int. J. Syst. Evol. Microbiol.">
        <title>Reclassification of Streptomyces castelarensis and Streptomyces sporoclivatus as later heterotypic synonyms of Streptomyces antimycoticus.</title>
        <authorList>
            <person name="Komaki H."/>
            <person name="Tamura T."/>
        </authorList>
    </citation>
    <scope>NUCLEOTIDE SEQUENCE [LARGE SCALE GENOMIC DNA]</scope>
    <source>
        <strain evidence="1 2">NBRC 100767</strain>
    </source>
</reference>
<dbReference type="AlphaFoldDB" id="A0A499UAM6"/>
<dbReference type="Proteomes" id="UP000463951">
    <property type="component" value="Chromosome"/>
</dbReference>
<name>A0A499UAM6_9ACTN</name>
<evidence type="ECO:0008006" key="3">
    <source>
        <dbReference type="Google" id="ProtNLM"/>
    </source>
</evidence>
<sequence length="71" mass="8090">MQPFAGLREYWDPPAEEIYWLIMLRSLPAVLVDGEWRFEQRAVDAWAEDNGGLSTVRAFVPDVPDILVLSA</sequence>
<evidence type="ECO:0000313" key="2">
    <source>
        <dbReference type="Proteomes" id="UP000463951"/>
    </source>
</evidence>
<evidence type="ECO:0000313" key="1">
    <source>
        <dbReference type="EMBL" id="BBJ37703.1"/>
    </source>
</evidence>
<protein>
    <recommendedName>
        <fullName evidence="3">DNA-binding protein</fullName>
    </recommendedName>
</protein>